<keyword evidence="4" id="KW-0732">Signal</keyword>
<evidence type="ECO:0000256" key="8">
    <source>
        <dbReference type="ARBA" id="ARBA00023326"/>
    </source>
</evidence>
<gene>
    <name evidence="13" type="ORF">DXZ20_28470</name>
</gene>
<keyword evidence="3" id="KW-0858">Xylan degradation</keyword>
<dbReference type="SUPFAM" id="SSF49313">
    <property type="entry name" value="Cadherin-like"/>
    <property type="match status" value="2"/>
</dbReference>
<evidence type="ECO:0000256" key="7">
    <source>
        <dbReference type="ARBA" id="ARBA00023295"/>
    </source>
</evidence>
<keyword evidence="5 9" id="KW-0378">Hydrolase</keyword>
<evidence type="ECO:0000313" key="13">
    <source>
        <dbReference type="EMBL" id="NEZ59509.1"/>
    </source>
</evidence>
<dbReference type="GO" id="GO:0016020">
    <property type="term" value="C:membrane"/>
    <property type="evidence" value="ECO:0007669"/>
    <property type="project" value="InterPro"/>
</dbReference>
<dbReference type="PANTHER" id="PTHR31490:SF88">
    <property type="entry name" value="BETA-XYLANASE"/>
    <property type="match status" value="1"/>
</dbReference>
<dbReference type="GO" id="GO:0005509">
    <property type="term" value="F:calcium ion binding"/>
    <property type="evidence" value="ECO:0007669"/>
    <property type="project" value="InterPro"/>
</dbReference>
<feature type="region of interest" description="Disordered" evidence="10">
    <location>
        <begin position="551"/>
        <end position="575"/>
    </location>
</feature>
<evidence type="ECO:0000256" key="9">
    <source>
        <dbReference type="RuleBase" id="RU361174"/>
    </source>
</evidence>
<dbReference type="SUPFAM" id="SSF51120">
    <property type="entry name" value="beta-Roll"/>
    <property type="match status" value="1"/>
</dbReference>
<feature type="domain" description="Cadherin" evidence="11">
    <location>
        <begin position="456"/>
        <end position="562"/>
    </location>
</feature>
<dbReference type="InterPro" id="IPR044846">
    <property type="entry name" value="GH10"/>
</dbReference>
<dbReference type="Pfam" id="PF00331">
    <property type="entry name" value="Glyco_hydro_10"/>
    <property type="match status" value="1"/>
</dbReference>
<dbReference type="RefSeq" id="WP_163663203.1">
    <property type="nucleotide sequence ID" value="NZ_QXHD01000004.1"/>
</dbReference>
<dbReference type="SMART" id="SM00633">
    <property type="entry name" value="Glyco_10"/>
    <property type="match status" value="1"/>
</dbReference>
<proteinExistence type="inferred from homology"/>
<evidence type="ECO:0000256" key="2">
    <source>
        <dbReference type="ARBA" id="ARBA00007495"/>
    </source>
</evidence>
<dbReference type="InterPro" id="IPR002126">
    <property type="entry name" value="Cadherin-like_dom"/>
</dbReference>
<dbReference type="InterPro" id="IPR015919">
    <property type="entry name" value="Cadherin-like_sf"/>
</dbReference>
<evidence type="ECO:0000256" key="3">
    <source>
        <dbReference type="ARBA" id="ARBA00022651"/>
    </source>
</evidence>
<dbReference type="GO" id="GO:0031176">
    <property type="term" value="F:endo-1,4-beta-xylanase activity"/>
    <property type="evidence" value="ECO:0007669"/>
    <property type="project" value="UniProtKB-EC"/>
</dbReference>
<comment type="similarity">
    <text evidence="2 9">Belongs to the glycosyl hydrolase 10 (cellulase F) family.</text>
</comment>
<dbReference type="Pfam" id="PF17963">
    <property type="entry name" value="Big_9"/>
    <property type="match status" value="2"/>
</dbReference>
<dbReference type="Proteomes" id="UP000481033">
    <property type="component" value="Unassembled WGS sequence"/>
</dbReference>
<dbReference type="EC" id="3.2.1.8" evidence="9"/>
<keyword evidence="6 9" id="KW-0119">Carbohydrate metabolism</keyword>
<dbReference type="EMBL" id="QXHD01000004">
    <property type="protein sequence ID" value="NEZ59509.1"/>
    <property type="molecule type" value="Genomic_DNA"/>
</dbReference>
<dbReference type="CDD" id="cd11304">
    <property type="entry name" value="Cadherin_repeat"/>
    <property type="match status" value="2"/>
</dbReference>
<dbReference type="SMART" id="SM00112">
    <property type="entry name" value="CA"/>
    <property type="match status" value="2"/>
</dbReference>
<evidence type="ECO:0000256" key="5">
    <source>
        <dbReference type="ARBA" id="ARBA00022801"/>
    </source>
</evidence>
<dbReference type="GO" id="GO:0045493">
    <property type="term" value="P:xylan catabolic process"/>
    <property type="evidence" value="ECO:0007669"/>
    <property type="project" value="UniProtKB-KW"/>
</dbReference>
<feature type="domain" description="GH10" evidence="12">
    <location>
        <begin position="2"/>
        <end position="319"/>
    </location>
</feature>
<evidence type="ECO:0000256" key="6">
    <source>
        <dbReference type="ARBA" id="ARBA00023277"/>
    </source>
</evidence>
<sequence length="742" mass="80700">MNNNDRTLRSAAKKQNMVIGTAVQARRLKSDSRYRETIAKEFNSITAEYEMKFRFLQPERGRFDFSQSDALVNFASKSNMDLRGHTLVWHKEIPKWIENGNWSRRELLGILENHIKTVVGRYKGEIPVWDVVNEAVNEDGTLRNSFWLKEIGPEYIELAFKWAHEADPNATLIYNDYRNSEVNRKSNGIYRLVSDLKADGVPIDGVGFQMHMPEEDPRNFNSVADNMRRLGALGLEVQVTEADVRIRKPASQAEVRNQAAIYEQIVETCLEADNCSSVTLWGFTDRYSWIPGFFKGFGDAHIFDENYKPKLAYEGLLDGFQSDSSPNQPPAKVAPTIQTPSAVTISENGTAVLNINSTDDVDSEGDGLTYRLNGGADAALFSIDKNGVLNFKAAPDFEKPGDANGDNIYKVKVAVTDSDSLTATQNLSVTIKDINESSEPNEPDNPSEPSKVAPTIKTSSSVTIAENKTAVLNINSTDDVDSEGDGLTYRLSGGADAALFSIDKNGVLNFKAAPDFEKPGDANGDNIYKVKVTVTDSDALTATQNLSVTVSDIADTPSNPDTPDPGNPGGGNSTLLDLGNGNNKIKLRRGNHTILAGAGHDKIGLGTGIDTVDAGDGNNFIYMTKHNGRSDGSKDILTGTGDDRVKAGSGDDRLNLGTAKKYDIAFGRGGSDTFVLNEGRGYLIIRDFEQGIDKIEIGSLSFDDLNQSTRNGKTWLSAGNDTLASLTSFTGSLTAEDFTTVG</sequence>
<keyword evidence="8 9" id="KW-0624">Polysaccharide degradation</keyword>
<organism evidence="13 14">
    <name type="scientific">Adonisia turfae CCMR0081</name>
    <dbReference type="NCBI Taxonomy" id="2292702"/>
    <lineage>
        <taxon>Bacteria</taxon>
        <taxon>Bacillati</taxon>
        <taxon>Cyanobacteriota</taxon>
        <taxon>Adonisia</taxon>
        <taxon>Adonisia turfae</taxon>
    </lineage>
</organism>
<dbReference type="GO" id="GO:0007156">
    <property type="term" value="P:homophilic cell adhesion via plasma membrane adhesion molecules"/>
    <property type="evidence" value="ECO:0007669"/>
    <property type="project" value="InterPro"/>
</dbReference>
<reference evidence="13 14" key="1">
    <citation type="journal article" date="2020" name="Microb. Ecol.">
        <title>Ecogenomics of the Marine Benthic Filamentous Cyanobacterium Adonisia.</title>
        <authorList>
            <person name="Walter J.M."/>
            <person name="Coutinho F.H."/>
            <person name="Leomil L."/>
            <person name="Hargreaves P.I."/>
            <person name="Campeao M.E."/>
            <person name="Vieira V.V."/>
            <person name="Silva B.S."/>
            <person name="Fistarol G.O."/>
            <person name="Salomon P.S."/>
            <person name="Sawabe T."/>
            <person name="Mino S."/>
            <person name="Hosokawa M."/>
            <person name="Miyashita H."/>
            <person name="Maruyama F."/>
            <person name="van Verk M.C."/>
            <person name="Dutilh B.E."/>
            <person name="Thompson C.C."/>
            <person name="Thompson F.L."/>
        </authorList>
    </citation>
    <scope>NUCLEOTIDE SEQUENCE [LARGE SCALE GENOMIC DNA]</scope>
    <source>
        <strain evidence="13 14">CCMR0081</strain>
    </source>
</reference>
<evidence type="ECO:0000313" key="14">
    <source>
        <dbReference type="Proteomes" id="UP000481033"/>
    </source>
</evidence>
<dbReference type="PRINTS" id="PR00134">
    <property type="entry name" value="GLHYDRLASE10"/>
</dbReference>
<evidence type="ECO:0000256" key="4">
    <source>
        <dbReference type="ARBA" id="ARBA00022729"/>
    </source>
</evidence>
<dbReference type="Gene3D" id="2.60.40.60">
    <property type="entry name" value="Cadherins"/>
    <property type="match status" value="2"/>
</dbReference>
<accession>A0A6M0RTM1</accession>
<dbReference type="Gene3D" id="3.20.20.80">
    <property type="entry name" value="Glycosidases"/>
    <property type="match status" value="1"/>
</dbReference>
<evidence type="ECO:0000259" key="12">
    <source>
        <dbReference type="PROSITE" id="PS51760"/>
    </source>
</evidence>
<keyword evidence="7 9" id="KW-0326">Glycosidase</keyword>
<evidence type="ECO:0000256" key="1">
    <source>
        <dbReference type="ARBA" id="ARBA00000681"/>
    </source>
</evidence>
<comment type="caution">
    <text evidence="13">The sequence shown here is derived from an EMBL/GenBank/DDBJ whole genome shotgun (WGS) entry which is preliminary data.</text>
</comment>
<evidence type="ECO:0000259" key="11">
    <source>
        <dbReference type="PROSITE" id="PS50268"/>
    </source>
</evidence>
<feature type="domain" description="Cadherin" evidence="11">
    <location>
        <begin position="337"/>
        <end position="442"/>
    </location>
</feature>
<dbReference type="PROSITE" id="PS50268">
    <property type="entry name" value="CADHERIN_2"/>
    <property type="match status" value="2"/>
</dbReference>
<keyword evidence="14" id="KW-1185">Reference proteome</keyword>
<name>A0A6M0RTM1_9CYAN</name>
<dbReference type="AlphaFoldDB" id="A0A6M0RTM1"/>
<protein>
    <recommendedName>
        <fullName evidence="9">Beta-xylanase</fullName>
        <ecNumber evidence="9">3.2.1.8</ecNumber>
    </recommendedName>
</protein>
<evidence type="ECO:0000256" key="10">
    <source>
        <dbReference type="SAM" id="MobiDB-lite"/>
    </source>
</evidence>
<dbReference type="PROSITE" id="PS51760">
    <property type="entry name" value="GH10_2"/>
    <property type="match status" value="1"/>
</dbReference>
<dbReference type="SUPFAM" id="SSF51445">
    <property type="entry name" value="(Trans)glycosidases"/>
    <property type="match status" value="1"/>
</dbReference>
<dbReference type="InterPro" id="IPR011049">
    <property type="entry name" value="Serralysin-like_metalloprot_C"/>
</dbReference>
<dbReference type="PANTHER" id="PTHR31490">
    <property type="entry name" value="GLYCOSYL HYDROLASE"/>
    <property type="match status" value="1"/>
</dbReference>
<dbReference type="InterPro" id="IPR001000">
    <property type="entry name" value="GH10_dom"/>
</dbReference>
<dbReference type="InterPro" id="IPR017853">
    <property type="entry name" value="GH"/>
</dbReference>
<comment type="catalytic activity">
    <reaction evidence="1 9">
        <text>Endohydrolysis of (1-&gt;4)-beta-D-xylosidic linkages in xylans.</text>
        <dbReference type="EC" id="3.2.1.8"/>
    </reaction>
</comment>
<feature type="region of interest" description="Disordered" evidence="10">
    <location>
        <begin position="434"/>
        <end position="459"/>
    </location>
</feature>